<gene>
    <name evidence="3" type="ORF">KIK155_LOCUS23036</name>
    <name evidence="4" type="ORF">TOA249_LOCUS17989</name>
</gene>
<name>A0A818QMX7_9BILA</name>
<keyword evidence="2" id="KW-0472">Membrane</keyword>
<dbReference type="Proteomes" id="UP000663865">
    <property type="component" value="Unassembled WGS sequence"/>
</dbReference>
<evidence type="ECO:0000313" key="4">
    <source>
        <dbReference type="EMBL" id="CAF4716410.1"/>
    </source>
</evidence>
<dbReference type="AlphaFoldDB" id="A0A818QMX7"/>
<keyword evidence="2" id="KW-1133">Transmembrane helix</keyword>
<dbReference type="Proteomes" id="UP000663838">
    <property type="component" value="Unassembled WGS sequence"/>
</dbReference>
<comment type="caution">
    <text evidence="3">The sequence shown here is derived from an EMBL/GenBank/DDBJ whole genome shotgun (WGS) entry which is preliminary data.</text>
</comment>
<evidence type="ECO:0000256" key="2">
    <source>
        <dbReference type="SAM" id="Phobius"/>
    </source>
</evidence>
<accession>A0A818QMX7</accession>
<organism evidence="3 5">
    <name type="scientific">Rotaria socialis</name>
    <dbReference type="NCBI Taxonomy" id="392032"/>
    <lineage>
        <taxon>Eukaryota</taxon>
        <taxon>Metazoa</taxon>
        <taxon>Spiralia</taxon>
        <taxon>Gnathifera</taxon>
        <taxon>Rotifera</taxon>
        <taxon>Eurotatoria</taxon>
        <taxon>Bdelloidea</taxon>
        <taxon>Philodinida</taxon>
        <taxon>Philodinidae</taxon>
        <taxon>Rotaria</taxon>
    </lineage>
</organism>
<proteinExistence type="predicted"/>
<reference evidence="3" key="1">
    <citation type="submission" date="2021-02" db="EMBL/GenBank/DDBJ databases">
        <authorList>
            <person name="Nowell W R."/>
        </authorList>
    </citation>
    <scope>NUCLEOTIDE SEQUENCE</scope>
</reference>
<keyword evidence="2" id="KW-0812">Transmembrane</keyword>
<feature type="transmembrane region" description="Helical" evidence="2">
    <location>
        <begin position="51"/>
        <end position="76"/>
    </location>
</feature>
<feature type="region of interest" description="Disordered" evidence="1">
    <location>
        <begin position="1"/>
        <end position="24"/>
    </location>
</feature>
<dbReference type="EMBL" id="CAJOBS010001311">
    <property type="protein sequence ID" value="CAF4716410.1"/>
    <property type="molecule type" value="Genomic_DNA"/>
</dbReference>
<evidence type="ECO:0000256" key="1">
    <source>
        <dbReference type="SAM" id="MobiDB-lite"/>
    </source>
</evidence>
<evidence type="ECO:0000313" key="3">
    <source>
        <dbReference type="EMBL" id="CAF3642986.1"/>
    </source>
</evidence>
<dbReference type="EMBL" id="CAJNYV010004092">
    <property type="protein sequence ID" value="CAF3642986.1"/>
    <property type="molecule type" value="Genomic_DNA"/>
</dbReference>
<sequence>MSATAQESTRIFSTSSLESASSNRTQNDIRLNLNNVPNVEKPMYTAVTTSWAQHLLIVFIAILVGCLVIIPAVILLRTSTISSSTITTTVRTTTTTNLGINVPG</sequence>
<evidence type="ECO:0000313" key="5">
    <source>
        <dbReference type="Proteomes" id="UP000663865"/>
    </source>
</evidence>
<protein>
    <submittedName>
        <fullName evidence="3">Uncharacterized protein</fullName>
    </submittedName>
</protein>